<evidence type="ECO:0000256" key="2">
    <source>
        <dbReference type="HAMAP-Rule" id="MF_01139"/>
    </source>
</evidence>
<feature type="binding site" evidence="2">
    <location>
        <position position="79"/>
    </location>
    <ligand>
        <name>substrate</name>
    </ligand>
</feature>
<comment type="subunit">
    <text evidence="2">Homodimer.</text>
</comment>
<protein>
    <recommendedName>
        <fullName evidence="2">Isoprenyl transferase</fullName>
        <ecNumber evidence="2">2.5.1.-</ecNumber>
    </recommendedName>
</protein>
<comment type="similarity">
    <text evidence="2">Belongs to the UPP synthase family.</text>
</comment>
<dbReference type="GO" id="GO:0045547">
    <property type="term" value="F:ditrans,polycis-polyprenyl diphosphate synthase [(2E,6E)-farnesyl diphosphate specific] activity"/>
    <property type="evidence" value="ECO:0007669"/>
    <property type="project" value="TreeGrafter"/>
</dbReference>
<dbReference type="InParanoid" id="Q2LTR1"/>
<feature type="binding site" evidence="2">
    <location>
        <begin position="31"/>
        <end position="34"/>
    </location>
    <ligand>
        <name>substrate</name>
    </ligand>
</feature>
<feature type="binding site" evidence="2">
    <location>
        <position position="43"/>
    </location>
    <ligand>
        <name>substrate</name>
    </ligand>
</feature>
<dbReference type="GO" id="GO:0016094">
    <property type="term" value="P:polyprenol biosynthetic process"/>
    <property type="evidence" value="ECO:0007669"/>
    <property type="project" value="TreeGrafter"/>
</dbReference>
<keyword evidence="4" id="KW-1185">Reference proteome</keyword>
<dbReference type="AlphaFoldDB" id="Q2LTR1"/>
<feature type="binding site" evidence="2">
    <location>
        <begin position="204"/>
        <end position="206"/>
    </location>
    <ligand>
        <name>substrate</name>
    </ligand>
</feature>
<feature type="binding site" evidence="2">
    <location>
        <position position="35"/>
    </location>
    <ligand>
        <name>substrate</name>
    </ligand>
</feature>
<organism evidence="3 4">
    <name type="scientific">Syntrophus aciditrophicus (strain SB)</name>
    <dbReference type="NCBI Taxonomy" id="56780"/>
    <lineage>
        <taxon>Bacteria</taxon>
        <taxon>Pseudomonadati</taxon>
        <taxon>Thermodesulfobacteriota</taxon>
        <taxon>Syntrophia</taxon>
        <taxon>Syntrophales</taxon>
        <taxon>Syntrophaceae</taxon>
        <taxon>Syntrophus</taxon>
    </lineage>
</organism>
<comment type="cofactor">
    <cofactor evidence="2">
        <name>Mg(2+)</name>
        <dbReference type="ChEBI" id="CHEBI:18420"/>
    </cofactor>
    <text evidence="2">Binds 2 magnesium ions per subunit.</text>
</comment>
<dbReference type="CDD" id="cd00475">
    <property type="entry name" value="Cis_IPPS"/>
    <property type="match status" value="1"/>
</dbReference>
<evidence type="ECO:0000313" key="3">
    <source>
        <dbReference type="EMBL" id="ABC77468.1"/>
    </source>
</evidence>
<dbReference type="STRING" id="56780.SYN_00918"/>
<dbReference type="Proteomes" id="UP000001933">
    <property type="component" value="Chromosome"/>
</dbReference>
<evidence type="ECO:0000313" key="4">
    <source>
        <dbReference type="Proteomes" id="UP000001933"/>
    </source>
</evidence>
<dbReference type="PANTHER" id="PTHR10291">
    <property type="entry name" value="DEHYDRODOLICHYL DIPHOSPHATE SYNTHASE FAMILY MEMBER"/>
    <property type="match status" value="1"/>
</dbReference>
<feature type="binding site" evidence="2">
    <location>
        <position position="198"/>
    </location>
    <ligand>
        <name>substrate</name>
    </ligand>
</feature>
<gene>
    <name evidence="3" type="ORF">SYN_00918</name>
</gene>
<dbReference type="eggNOG" id="COG0020">
    <property type="taxonomic scope" value="Bacteria"/>
</dbReference>
<accession>Q2LTR1</accession>
<proteinExistence type="inferred from homology"/>
<dbReference type="HOGENOM" id="CLU_038505_1_1_7"/>
<dbReference type="NCBIfam" id="NF011405">
    <property type="entry name" value="PRK14830.1"/>
    <property type="match status" value="1"/>
</dbReference>
<keyword evidence="2" id="KW-0479">Metal-binding</keyword>
<dbReference type="HAMAP" id="MF_01139">
    <property type="entry name" value="ISPT"/>
    <property type="match status" value="1"/>
</dbReference>
<feature type="binding site" evidence="2">
    <location>
        <position position="81"/>
    </location>
    <ligand>
        <name>substrate</name>
    </ligand>
</feature>
<dbReference type="Gene3D" id="3.40.1180.10">
    <property type="entry name" value="Decaprenyl diphosphate synthase-like"/>
    <property type="match status" value="1"/>
</dbReference>
<dbReference type="PANTHER" id="PTHR10291:SF0">
    <property type="entry name" value="DEHYDRODOLICHYL DIPHOSPHATE SYNTHASE 2"/>
    <property type="match status" value="1"/>
</dbReference>
<feature type="binding site" evidence="2">
    <location>
        <position position="47"/>
    </location>
    <ligand>
        <name>substrate</name>
    </ligand>
</feature>
<keyword evidence="1 2" id="KW-0808">Transferase</keyword>
<feature type="binding site" evidence="2">
    <location>
        <position position="30"/>
    </location>
    <ligand>
        <name>Mg(2+)</name>
        <dbReference type="ChEBI" id="CHEBI:18420"/>
    </ligand>
</feature>
<name>Q2LTR1_SYNAS</name>
<dbReference type="InterPro" id="IPR036424">
    <property type="entry name" value="UPP_synth-like_sf"/>
</dbReference>
<dbReference type="Pfam" id="PF01255">
    <property type="entry name" value="Prenyltransf"/>
    <property type="match status" value="1"/>
</dbReference>
<dbReference type="KEGG" id="sat:SYN_00918"/>
<dbReference type="InterPro" id="IPR001441">
    <property type="entry name" value="UPP_synth-like"/>
</dbReference>
<reference evidence="3 4" key="1">
    <citation type="journal article" date="2007" name="Proc. Natl. Acad. Sci. U.S.A.">
        <title>The genome of Syntrophus aciditrophicus: life at the thermodynamic limit of microbial growth.</title>
        <authorList>
            <person name="McInerney M.J."/>
            <person name="Rohlin L."/>
            <person name="Mouttaki H."/>
            <person name="Kim U."/>
            <person name="Krupp R.S."/>
            <person name="Rios-Hernandez L."/>
            <person name="Sieber J."/>
            <person name="Struchtemeyer C.G."/>
            <person name="Bhattacharyya A."/>
            <person name="Campbell J.W."/>
            <person name="Gunsalus R.P."/>
        </authorList>
    </citation>
    <scope>NUCLEOTIDE SEQUENCE [LARGE SCALE GENOMIC DNA]</scope>
    <source>
        <strain evidence="3 4">SB</strain>
    </source>
</reference>
<keyword evidence="2" id="KW-0460">Magnesium</keyword>
<feature type="active site" evidence="2">
    <location>
        <position position="30"/>
    </location>
</feature>
<feature type="binding site" evidence="2">
    <location>
        <position position="217"/>
    </location>
    <ligand>
        <name>Mg(2+)</name>
        <dbReference type="ChEBI" id="CHEBI:18420"/>
    </ligand>
</feature>
<comment type="function">
    <text evidence="2">Catalyzes the condensation of isopentenyl diphosphate (IPP) with allylic pyrophosphates generating different type of terpenoids.</text>
</comment>
<evidence type="ECO:0000256" key="1">
    <source>
        <dbReference type="ARBA" id="ARBA00022679"/>
    </source>
</evidence>
<dbReference type="RefSeq" id="WP_011417490.1">
    <property type="nucleotide sequence ID" value="NC_007759.1"/>
</dbReference>
<dbReference type="FunFam" id="3.40.1180.10:FF:000001">
    <property type="entry name" value="(2E,6E)-farnesyl-diphosphate-specific ditrans,polycis-undecaprenyl-diphosphate synthase"/>
    <property type="match status" value="1"/>
</dbReference>
<feature type="active site" description="Proton acceptor" evidence="2">
    <location>
        <position position="78"/>
    </location>
</feature>
<dbReference type="EC" id="2.5.1.-" evidence="2"/>
<dbReference type="SUPFAM" id="SSF64005">
    <property type="entry name" value="Undecaprenyl diphosphate synthase"/>
    <property type="match status" value="1"/>
</dbReference>
<dbReference type="EMBL" id="CP000252">
    <property type="protein sequence ID" value="ABC77468.1"/>
    <property type="molecule type" value="Genomic_DNA"/>
</dbReference>
<feature type="binding site" evidence="2">
    <location>
        <begin position="75"/>
        <end position="77"/>
    </location>
    <ligand>
        <name>substrate</name>
    </ligand>
</feature>
<dbReference type="FunCoup" id="Q2LTR1">
    <property type="interactions" value="440"/>
</dbReference>
<dbReference type="NCBIfam" id="TIGR00055">
    <property type="entry name" value="uppS"/>
    <property type="match status" value="1"/>
</dbReference>
<sequence>MMAENKEASGKYLKDLDPDKMPRHIAIIMDGNGRWAEKHTLGRIFGHKKGAEAVHVAVRTCRELGVKYLTLYAFSIENWFRPTIEINALMNLLEEYLSSQLEEMMEYRIRLKVIGDFNSLRDSVKKKLRDVMDKTASNDAMTLTLALSYGGRDEILSAVKQILKDGMEGRIKPENLDRELFSHYLYTAEMPDPDLLIRTSGEYRISNFCLWQIAYTEFHFTEVLWPDFSRDDMIRAIADYQSRERRFGMTSEQVRVNHYKS</sequence>
<dbReference type="GO" id="GO:0000287">
    <property type="term" value="F:magnesium ion binding"/>
    <property type="evidence" value="ECO:0007669"/>
    <property type="project" value="UniProtKB-UniRule"/>
</dbReference>